<dbReference type="SMART" id="SM00360">
    <property type="entry name" value="RRM"/>
    <property type="match status" value="1"/>
</dbReference>
<accession>A0A0C2MYU9</accession>
<dbReference type="OrthoDB" id="21467at2759"/>
<comment type="caution">
    <text evidence="6">The sequence shown here is derived from an EMBL/GenBank/DDBJ whole genome shotgun (WGS) entry which is preliminary data.</text>
</comment>
<proteinExistence type="predicted"/>
<evidence type="ECO:0000256" key="2">
    <source>
        <dbReference type="ARBA" id="ARBA00022884"/>
    </source>
</evidence>
<dbReference type="CDD" id="cd12307">
    <property type="entry name" value="RRM_NIFK_like"/>
    <property type="match status" value="1"/>
</dbReference>
<protein>
    <submittedName>
        <fullName evidence="6">MKI67 FHA domain-interacting nucleolar phosphoprotein</fullName>
    </submittedName>
</protein>
<evidence type="ECO:0000259" key="5">
    <source>
        <dbReference type="PROSITE" id="PS50102"/>
    </source>
</evidence>
<dbReference type="PANTHER" id="PTHR46754">
    <property type="entry name" value="MKI67 FHA DOMAIN-INTERACTING NUCLEOLAR PHOSPHOPROTEIN"/>
    <property type="match status" value="1"/>
</dbReference>
<evidence type="ECO:0000313" key="6">
    <source>
        <dbReference type="EMBL" id="KII72516.1"/>
    </source>
</evidence>
<dbReference type="GO" id="GO:0005730">
    <property type="term" value="C:nucleolus"/>
    <property type="evidence" value="ECO:0007669"/>
    <property type="project" value="UniProtKB-SubCell"/>
</dbReference>
<dbReference type="Gene3D" id="3.30.70.330">
    <property type="match status" value="1"/>
</dbReference>
<dbReference type="InterPro" id="IPR035979">
    <property type="entry name" value="RBD_domain_sf"/>
</dbReference>
<keyword evidence="2 4" id="KW-0694">RNA-binding</keyword>
<evidence type="ECO:0000256" key="3">
    <source>
        <dbReference type="ARBA" id="ARBA00023242"/>
    </source>
</evidence>
<evidence type="ECO:0000313" key="7">
    <source>
        <dbReference type="Proteomes" id="UP000031668"/>
    </source>
</evidence>
<dbReference type="InterPro" id="IPR000504">
    <property type="entry name" value="RRM_dom"/>
</dbReference>
<sequence>MISRVFSFEIPRKFTTWFKMSSKKSSVIYIGHLPRGFCEKEATSFFSQFGDVLKVHIKRSRKTAQTKGYGFVMFKEPEVARIAASAMNNYIMFDKMIKCQVVKPNKIHDKMFKGYRIPDEYYYQVWKARDAIREKNIAINEAKRNPNISESLRHELKEKKQNEKLKAAGINYQFVSKLIQPDQ</sequence>
<dbReference type="SUPFAM" id="SSF54928">
    <property type="entry name" value="RNA-binding domain, RBD"/>
    <property type="match status" value="1"/>
</dbReference>
<reference evidence="6 7" key="1">
    <citation type="journal article" date="2014" name="Genome Biol. Evol.">
        <title>The genome of the myxosporean Thelohanellus kitauei shows adaptations to nutrient acquisition within its fish host.</title>
        <authorList>
            <person name="Yang Y."/>
            <person name="Xiong J."/>
            <person name="Zhou Z."/>
            <person name="Huo F."/>
            <person name="Miao W."/>
            <person name="Ran C."/>
            <person name="Liu Y."/>
            <person name="Zhang J."/>
            <person name="Feng J."/>
            <person name="Wang M."/>
            <person name="Wang M."/>
            <person name="Wang L."/>
            <person name="Yao B."/>
        </authorList>
    </citation>
    <scope>NUCLEOTIDE SEQUENCE [LARGE SCALE GENOMIC DNA]</scope>
    <source>
        <strain evidence="6">Wuqing</strain>
    </source>
</reference>
<evidence type="ECO:0000256" key="4">
    <source>
        <dbReference type="PROSITE-ProRule" id="PRU00176"/>
    </source>
</evidence>
<keyword evidence="3" id="KW-0539">Nucleus</keyword>
<keyword evidence="7" id="KW-1185">Reference proteome</keyword>
<dbReference type="EMBL" id="JWZT01001192">
    <property type="protein sequence ID" value="KII72516.1"/>
    <property type="molecule type" value="Genomic_DNA"/>
</dbReference>
<organism evidence="6 7">
    <name type="scientific">Thelohanellus kitauei</name>
    <name type="common">Myxosporean</name>
    <dbReference type="NCBI Taxonomy" id="669202"/>
    <lineage>
        <taxon>Eukaryota</taxon>
        <taxon>Metazoa</taxon>
        <taxon>Cnidaria</taxon>
        <taxon>Myxozoa</taxon>
        <taxon>Myxosporea</taxon>
        <taxon>Bivalvulida</taxon>
        <taxon>Platysporina</taxon>
        <taxon>Myxobolidae</taxon>
        <taxon>Thelohanellus</taxon>
    </lineage>
</organism>
<evidence type="ECO:0000256" key="1">
    <source>
        <dbReference type="ARBA" id="ARBA00004604"/>
    </source>
</evidence>
<gene>
    <name evidence="6" type="ORF">RF11_01698</name>
</gene>
<dbReference type="GO" id="GO:0003723">
    <property type="term" value="F:RNA binding"/>
    <property type="evidence" value="ECO:0007669"/>
    <property type="project" value="UniProtKB-UniRule"/>
</dbReference>
<dbReference type="AlphaFoldDB" id="A0A0C2MYU9"/>
<dbReference type="InterPro" id="IPR012677">
    <property type="entry name" value="Nucleotide-bd_a/b_plait_sf"/>
</dbReference>
<dbReference type="Pfam" id="PF00076">
    <property type="entry name" value="RRM_1"/>
    <property type="match status" value="1"/>
</dbReference>
<dbReference type="OMA" id="EQMKDYF"/>
<name>A0A0C2MYU9_THEKT</name>
<dbReference type="Proteomes" id="UP000031668">
    <property type="component" value="Unassembled WGS sequence"/>
</dbReference>
<comment type="subcellular location">
    <subcellularLocation>
        <location evidence="1">Nucleus</location>
        <location evidence="1">Nucleolus</location>
    </subcellularLocation>
</comment>
<feature type="domain" description="RRM" evidence="5">
    <location>
        <begin position="26"/>
        <end position="104"/>
    </location>
</feature>
<dbReference type="PROSITE" id="PS50102">
    <property type="entry name" value="RRM"/>
    <property type="match status" value="1"/>
</dbReference>